<comment type="similarity">
    <text evidence="3">Belongs to the NEMF family.</text>
</comment>
<dbReference type="InterPro" id="IPR021846">
    <property type="entry name" value="NFACT-C"/>
</dbReference>
<evidence type="ECO:0000259" key="9">
    <source>
        <dbReference type="Pfam" id="PF05670"/>
    </source>
</evidence>
<dbReference type="GO" id="GO:0005737">
    <property type="term" value="C:cytoplasm"/>
    <property type="evidence" value="ECO:0007669"/>
    <property type="project" value="UniProtKB-SubCell"/>
</dbReference>
<feature type="compositionally biased region" description="Acidic residues" evidence="8">
    <location>
        <begin position="853"/>
        <end position="865"/>
    </location>
</feature>
<keyword evidence="5 7" id="KW-0175">Coiled coil</keyword>
<proteinExistence type="inferred from homology"/>
<dbReference type="Pfam" id="PF05670">
    <property type="entry name" value="NFACT-R_1"/>
    <property type="match status" value="1"/>
</dbReference>
<dbReference type="PANTHER" id="PTHR15239:SF6">
    <property type="entry name" value="RIBOSOME QUALITY CONTROL COMPLEX SUBUNIT NEMF"/>
    <property type="match status" value="1"/>
</dbReference>
<feature type="coiled-coil region" evidence="7">
    <location>
        <begin position="401"/>
        <end position="459"/>
    </location>
</feature>
<organism evidence="11 12">
    <name type="scientific">Neocallimastix californiae</name>
    <dbReference type="NCBI Taxonomy" id="1754190"/>
    <lineage>
        <taxon>Eukaryota</taxon>
        <taxon>Fungi</taxon>
        <taxon>Fungi incertae sedis</taxon>
        <taxon>Chytridiomycota</taxon>
        <taxon>Chytridiomycota incertae sedis</taxon>
        <taxon>Neocallimastigomycetes</taxon>
        <taxon>Neocallimastigales</taxon>
        <taxon>Neocallimastigaceae</taxon>
        <taxon>Neocallimastix</taxon>
    </lineage>
</organism>
<feature type="compositionally biased region" description="Basic and acidic residues" evidence="8">
    <location>
        <begin position="833"/>
        <end position="852"/>
    </location>
</feature>
<feature type="region of interest" description="Disordered" evidence="8">
    <location>
        <begin position="176"/>
        <end position="252"/>
    </location>
</feature>
<reference evidence="11 12" key="1">
    <citation type="submission" date="2016-08" db="EMBL/GenBank/DDBJ databases">
        <title>A Parts List for Fungal Cellulosomes Revealed by Comparative Genomics.</title>
        <authorList>
            <consortium name="DOE Joint Genome Institute"/>
            <person name="Haitjema C.H."/>
            <person name="Gilmore S.P."/>
            <person name="Henske J.K."/>
            <person name="Solomon K.V."/>
            <person name="De Groot R."/>
            <person name="Kuo A."/>
            <person name="Mondo S.J."/>
            <person name="Salamov A.A."/>
            <person name="Labutti K."/>
            <person name="Zhao Z."/>
            <person name="Chiniquy J."/>
            <person name="Barry K."/>
            <person name="Brewer H.M."/>
            <person name="Purvine S.O."/>
            <person name="Wright A.T."/>
            <person name="Boxma B."/>
            <person name="Van Alen T."/>
            <person name="Hackstein J.H."/>
            <person name="Baker S.E."/>
            <person name="Grigoriev I.V."/>
            <person name="O'Malley M.A."/>
        </authorList>
    </citation>
    <scope>NUCLEOTIDE SEQUENCE [LARGE SCALE GENOMIC DNA]</scope>
    <source>
        <strain evidence="11 12">G1</strain>
    </source>
</reference>
<feature type="region of interest" description="Disordered" evidence="8">
    <location>
        <begin position="1112"/>
        <end position="1137"/>
    </location>
</feature>
<feature type="region of interest" description="Disordered" evidence="8">
    <location>
        <begin position="346"/>
        <end position="368"/>
    </location>
</feature>
<feature type="coiled-coil region" evidence="7">
    <location>
        <begin position="583"/>
        <end position="610"/>
    </location>
</feature>
<evidence type="ECO:0000256" key="8">
    <source>
        <dbReference type="SAM" id="MobiDB-lite"/>
    </source>
</evidence>
<dbReference type="OrthoDB" id="207084at2759"/>
<dbReference type="STRING" id="1754190.A0A1Y2D4W8"/>
<keyword evidence="6" id="KW-0539">Nucleus</keyword>
<feature type="compositionally biased region" description="Polar residues" evidence="8">
    <location>
        <begin position="998"/>
        <end position="1015"/>
    </location>
</feature>
<evidence type="ECO:0000256" key="2">
    <source>
        <dbReference type="ARBA" id="ARBA00004496"/>
    </source>
</evidence>
<dbReference type="GO" id="GO:0043023">
    <property type="term" value="F:ribosomal large subunit binding"/>
    <property type="evidence" value="ECO:0007669"/>
    <property type="project" value="TreeGrafter"/>
</dbReference>
<dbReference type="Proteomes" id="UP000193920">
    <property type="component" value="Unassembled WGS sequence"/>
</dbReference>
<feature type="compositionally biased region" description="Acidic residues" evidence="8">
    <location>
        <begin position="892"/>
        <end position="918"/>
    </location>
</feature>
<comment type="caution">
    <text evidence="11">The sequence shown here is derived from an EMBL/GenBank/DDBJ whole genome shotgun (WGS) entry which is preliminary data.</text>
</comment>
<feature type="domain" description="NFACT protein C-terminal" evidence="10">
    <location>
        <begin position="1170"/>
        <end position="1260"/>
    </location>
</feature>
<dbReference type="Pfam" id="PF11923">
    <property type="entry name" value="NFACT-C"/>
    <property type="match status" value="1"/>
</dbReference>
<sequence length="1279" mass="147908">MKKRFSFLDVAAIVLELQKKLLNLRLSNIYDINPKTYLLKFARNEIKEFLIVESGVRFHTTNYSRQKENTRSIFAMKLRKHIRTRRLTSIKQLGTDRIVDLCFGEDEASYHLILEFYSSGNVILTDNEYRILSLLRTVSVDEKDTNEKTRFAVGEIYDVTQAKSYAPVTLEDLQKALRPEEESNEDDKEKEKNESSIEISITKKPEIQRDQKAPMTKKEKRRLKEMKLKQAQKEKEEEQKKQQTQNKKQKERNVKNITLLRCIKEKFSEKYGPALIDHIIKKSNLNPSLKVFTEFDISPASPQMHSLLKAFNEADEIVNSINNNQNKGYIISHKLDQVKNNCIVKKDEKKNEENKENENGNESENEKTDNIIYDEFHPYLFKQFEDRADDVIIFPSFNEAVDEYYSKMEAQQMELKKKNTENVAQRKLDNVRKVQEDRIKSLEEASEKSVEMAQAIEANQDYVDQLIQLIRSFLASGMDWIDLDNMLAEERKKNNPVAISIKELKLINGMVSVELLRPEALYNDYSDDDSDDESDESDNNESNEESKKFNKKNDKKTIVVDIDIYSSAYANARRYYDMKRSAAAKQEKTIQAAEKALKSAEKKIAKEMNITKMPVAPSIVKVRKPYWFEKFHWFISSENYLVLAGRDALQNEQLVRKYLRKGDIYIHAEVHGASTVIVKNTNPMGEVKAAIASGECPIPPTTLLQAATMAVCYSKAWDSKIITNAYWVYDHQVSKTAPSGEYLTTGSFMIRGKKNMLPIVQLVYGFGFLFRVEDSNIPRHYWERRPWGRDANETDEAISKKIALKREKQRKALLSIHQVEDVDDQDEDEENEKENHEDDIKSFNSNELKEERNEEEEEEEEENEVDKDADNDKEKLDSSDDKDNKDNTNENSGEESEENEGGEEEDDDEMDDDEDFEFPDTQIEAPQLLATQKQKDNQLMENIKQKYNIHEIENEEEAFESNESLQSSGRKHISATERRQLRRKKRQEKKMNKLNEIGESNTSTPNDSTNEFASDSNEGKRKKKGKNRNNNNSNNNVLNKLMTNDSTVANILQSNVRGKKGKIKKLKEKYLDQDEEERQIRMALTGAINKKELKKNKKGKKDNQNQKALSFMSSANNSKISNTTNKNGSNFDKNSSKNQKSILNAQKEKEEIQQILKDENIPILEEEQLESLLMLDELTGQPTAEDELLYAIPVCAPWSCLQKYKYRVKLLPGSGKKGKLVRSITSNFIQMPEATDREKELLISVHENEMIGSIGLSKCEMVNENSSIGSTKRKNKRSK</sequence>
<dbReference type="InterPro" id="IPR051608">
    <property type="entry name" value="RQC_Subunit_NEMF"/>
</dbReference>
<feature type="compositionally biased region" description="Acidic residues" evidence="8">
    <location>
        <begin position="821"/>
        <end position="832"/>
    </location>
</feature>
<feature type="region of interest" description="Disordered" evidence="8">
    <location>
        <begin position="524"/>
        <end position="550"/>
    </location>
</feature>
<keyword evidence="4" id="KW-0963">Cytoplasm</keyword>
<feature type="compositionally biased region" description="Basic and acidic residues" evidence="8">
    <location>
        <begin position="225"/>
        <end position="241"/>
    </location>
</feature>
<evidence type="ECO:0000259" key="10">
    <source>
        <dbReference type="Pfam" id="PF11923"/>
    </source>
</evidence>
<evidence type="ECO:0000256" key="1">
    <source>
        <dbReference type="ARBA" id="ARBA00004123"/>
    </source>
</evidence>
<dbReference type="GO" id="GO:1990116">
    <property type="term" value="P:ribosome-associated ubiquitin-dependent protein catabolic process"/>
    <property type="evidence" value="ECO:0007669"/>
    <property type="project" value="TreeGrafter"/>
</dbReference>
<evidence type="ECO:0000256" key="5">
    <source>
        <dbReference type="ARBA" id="ARBA00023054"/>
    </source>
</evidence>
<feature type="region of interest" description="Disordered" evidence="8">
    <location>
        <begin position="816"/>
        <end position="936"/>
    </location>
</feature>
<feature type="compositionally biased region" description="Basic and acidic residues" evidence="8">
    <location>
        <begin position="866"/>
        <end position="888"/>
    </location>
</feature>
<feature type="compositionally biased region" description="Acidic residues" evidence="8">
    <location>
        <begin position="525"/>
        <end position="543"/>
    </location>
</feature>
<dbReference type="Pfam" id="PF05833">
    <property type="entry name" value="NFACT_N"/>
    <property type="match status" value="1"/>
</dbReference>
<protein>
    <recommendedName>
        <fullName evidence="13">DUF814-domain-containing protein</fullName>
    </recommendedName>
</protein>
<evidence type="ECO:0000256" key="3">
    <source>
        <dbReference type="ARBA" id="ARBA00008318"/>
    </source>
</evidence>
<feature type="region of interest" description="Disordered" evidence="8">
    <location>
        <begin position="955"/>
        <end position="1039"/>
    </location>
</feature>
<evidence type="ECO:0000256" key="7">
    <source>
        <dbReference type="SAM" id="Coils"/>
    </source>
</evidence>
<gene>
    <name evidence="11" type="ORF">LY90DRAFT_670126</name>
</gene>
<feature type="compositionally biased region" description="Basic and acidic residues" evidence="8">
    <location>
        <begin position="176"/>
        <end position="212"/>
    </location>
</feature>
<evidence type="ECO:0000256" key="6">
    <source>
        <dbReference type="ARBA" id="ARBA00023242"/>
    </source>
</evidence>
<dbReference type="InterPro" id="IPR008532">
    <property type="entry name" value="NFACT_RNA-bd"/>
</dbReference>
<feature type="domain" description="NFACT RNA-binding" evidence="9">
    <location>
        <begin position="630"/>
        <end position="752"/>
    </location>
</feature>
<dbReference type="AlphaFoldDB" id="A0A1Y2D4W8"/>
<accession>A0A1Y2D4W8</accession>
<feature type="compositionally biased region" description="Low complexity" evidence="8">
    <location>
        <begin position="1028"/>
        <end position="1039"/>
    </location>
</feature>
<feature type="compositionally biased region" description="Low complexity" evidence="8">
    <location>
        <begin position="1113"/>
        <end position="1130"/>
    </location>
</feature>
<dbReference type="GO" id="GO:0072344">
    <property type="term" value="P:rescue of stalled ribosome"/>
    <property type="evidence" value="ECO:0007669"/>
    <property type="project" value="TreeGrafter"/>
</dbReference>
<evidence type="ECO:0000256" key="4">
    <source>
        <dbReference type="ARBA" id="ARBA00022490"/>
    </source>
</evidence>
<comment type="subcellular location">
    <subcellularLocation>
        <location evidence="2">Cytoplasm</location>
    </subcellularLocation>
    <subcellularLocation>
        <location evidence="1">Nucleus</location>
    </subcellularLocation>
</comment>
<evidence type="ECO:0000313" key="11">
    <source>
        <dbReference type="EMBL" id="ORY54184.1"/>
    </source>
</evidence>
<dbReference type="FunFam" id="2.30.310.10:FF:000001">
    <property type="entry name" value="Nuclear export mediator factor Nemf"/>
    <property type="match status" value="1"/>
</dbReference>
<dbReference type="Gene3D" id="2.30.310.10">
    <property type="entry name" value="ibrinogen binding protein from staphylococcus aureus domain"/>
    <property type="match status" value="1"/>
</dbReference>
<dbReference type="EMBL" id="MCOG01000087">
    <property type="protein sequence ID" value="ORY54184.1"/>
    <property type="molecule type" value="Genomic_DNA"/>
</dbReference>
<dbReference type="GO" id="GO:0000049">
    <property type="term" value="F:tRNA binding"/>
    <property type="evidence" value="ECO:0007669"/>
    <property type="project" value="TreeGrafter"/>
</dbReference>
<evidence type="ECO:0000313" key="12">
    <source>
        <dbReference type="Proteomes" id="UP000193920"/>
    </source>
</evidence>
<dbReference type="GO" id="GO:1990112">
    <property type="term" value="C:RQC complex"/>
    <property type="evidence" value="ECO:0007669"/>
    <property type="project" value="TreeGrafter"/>
</dbReference>
<keyword evidence="12" id="KW-1185">Reference proteome</keyword>
<dbReference type="PANTHER" id="PTHR15239">
    <property type="entry name" value="NUCLEAR EXPORT MEDIATOR FACTOR NEMF"/>
    <property type="match status" value="1"/>
</dbReference>
<name>A0A1Y2D4W8_9FUNG</name>
<dbReference type="GO" id="GO:0005634">
    <property type="term" value="C:nucleus"/>
    <property type="evidence" value="ECO:0007669"/>
    <property type="project" value="UniProtKB-SubCell"/>
</dbReference>
<evidence type="ECO:0008006" key="13">
    <source>
        <dbReference type="Google" id="ProtNLM"/>
    </source>
</evidence>